<proteinExistence type="predicted"/>
<keyword evidence="1" id="KW-0472">Membrane</keyword>
<dbReference type="EMBL" id="CP121106">
    <property type="protein sequence ID" value="WFL78436.1"/>
    <property type="molecule type" value="Genomic_DNA"/>
</dbReference>
<dbReference type="Proteomes" id="UP001215827">
    <property type="component" value="Chromosome"/>
</dbReference>
<name>A0ABY8FYI4_9SPHN</name>
<evidence type="ECO:0000256" key="1">
    <source>
        <dbReference type="SAM" id="Phobius"/>
    </source>
</evidence>
<evidence type="ECO:0000313" key="3">
    <source>
        <dbReference type="Proteomes" id="UP001215827"/>
    </source>
</evidence>
<gene>
    <name evidence="2" type="ORF">P7228_05060</name>
</gene>
<feature type="transmembrane region" description="Helical" evidence="1">
    <location>
        <begin position="35"/>
        <end position="53"/>
    </location>
</feature>
<keyword evidence="1" id="KW-0812">Transmembrane</keyword>
<reference evidence="2 3" key="1">
    <citation type="submission" date="2023-03" db="EMBL/GenBank/DDBJ databases">
        <title>Altererythrobacter sp. CAU 1644 isolated from sand.</title>
        <authorList>
            <person name="Kim W."/>
        </authorList>
    </citation>
    <scope>NUCLEOTIDE SEQUENCE [LARGE SCALE GENOMIC DNA]</scope>
    <source>
        <strain evidence="2 3">CAU 1644</strain>
    </source>
</reference>
<accession>A0ABY8FYI4</accession>
<dbReference type="RefSeq" id="WP_278017126.1">
    <property type="nucleotide sequence ID" value="NZ_CP121106.1"/>
</dbReference>
<keyword evidence="1" id="KW-1133">Transmembrane helix</keyword>
<feature type="transmembrane region" description="Helical" evidence="1">
    <location>
        <begin position="65"/>
        <end position="83"/>
    </location>
</feature>
<sequence>MTKAHKFLSLTAWALAFAMVGLVTRLVTQNQIETRYLVVLFCGLALMVEWGIRPALGSKRDWARFALNCIAATLAIIAVKWTIEGVHPWVIRAARLVGQGL</sequence>
<protein>
    <submittedName>
        <fullName evidence="2">Uncharacterized protein</fullName>
    </submittedName>
</protein>
<keyword evidence="3" id="KW-1185">Reference proteome</keyword>
<evidence type="ECO:0000313" key="2">
    <source>
        <dbReference type="EMBL" id="WFL78436.1"/>
    </source>
</evidence>
<organism evidence="2 3">
    <name type="scientific">Altererythrobacter arenosus</name>
    <dbReference type="NCBI Taxonomy" id="3032592"/>
    <lineage>
        <taxon>Bacteria</taxon>
        <taxon>Pseudomonadati</taxon>
        <taxon>Pseudomonadota</taxon>
        <taxon>Alphaproteobacteria</taxon>
        <taxon>Sphingomonadales</taxon>
        <taxon>Erythrobacteraceae</taxon>
        <taxon>Altererythrobacter</taxon>
    </lineage>
</organism>